<dbReference type="Gene3D" id="3.40.50.10540">
    <property type="entry name" value="Crotonobetainyl-coa:carnitine coa-transferase, domain 1"/>
    <property type="match status" value="2"/>
</dbReference>
<dbReference type="InterPro" id="IPR050509">
    <property type="entry name" value="CoA-transferase_III"/>
</dbReference>
<gene>
    <name evidence="1" type="ORF">GPL20_25665</name>
</gene>
<dbReference type="InterPro" id="IPR044855">
    <property type="entry name" value="CoA-Trfase_III_dom3_sf"/>
</dbReference>
<proteinExistence type="predicted"/>
<dbReference type="SUPFAM" id="SSF89796">
    <property type="entry name" value="CoA-transferase family III (CaiB/BaiF)"/>
    <property type="match status" value="2"/>
</dbReference>
<dbReference type="InterPro" id="IPR023606">
    <property type="entry name" value="CoA-Trfase_III_dom_1_sf"/>
</dbReference>
<dbReference type="AlphaFoldDB" id="A0A844TFQ9"/>
<accession>A0A844TFQ9</accession>
<comment type="caution">
    <text evidence="1">The sequence shown here is derived from an EMBL/GenBank/DDBJ whole genome shotgun (WGS) entry which is preliminary data.</text>
</comment>
<dbReference type="EMBL" id="WQNE01000024">
    <property type="protein sequence ID" value="MVT76395.1"/>
    <property type="molecule type" value="Genomic_DNA"/>
</dbReference>
<evidence type="ECO:0000313" key="2">
    <source>
        <dbReference type="Proteomes" id="UP000449969"/>
    </source>
</evidence>
<dbReference type="Gene3D" id="3.30.1540.10">
    <property type="entry name" value="formyl-coa transferase, domain 3"/>
    <property type="match status" value="2"/>
</dbReference>
<reference evidence="1 2" key="1">
    <citation type="submission" date="2019-12" db="EMBL/GenBank/DDBJ databases">
        <title>Draft genome sequences Bradyrhizobium cajani AMBPC1010, Bradyrhizobium pachyrhizi AMBPC1040 and Bradyrhizobium yuanmingense ALSPC3051, three plant growth promoting strains isolated from nodules of Cajanus cajan L. in Dominican Republic.</title>
        <authorList>
            <person name="Flores-Felix J.D."/>
            <person name="Araujo J."/>
            <person name="Diaz-Alcantara C."/>
            <person name="Gonzalez-Andres F."/>
            <person name="Velazquez E."/>
        </authorList>
    </citation>
    <scope>NUCLEOTIDE SEQUENCE [LARGE SCALE GENOMIC DNA]</scope>
    <source>
        <strain evidence="1 2">1010</strain>
    </source>
</reference>
<sequence>MATQCAPLPLFGVKVVDLGQYIAGPAVAMILADLGATVVHVDPPSGPLWDSPANATLNRNKLIVSIDLKTDTGLLQAQTLISEADIVIENFRPGVLRRLGVDFAALREVRPDLITVSIPGFASNDELRREWRAFEAVIEASSGVFADMGLSRVLMGLNPSFSPLPLASAYGTMLAVSAVVLALQARERTGSGDQIEVPLASAVMEGLAYNSIAINNLPLRYKSAREREIERRSEAGLPMDLSYGSSQQLLSPFSRNYKCKDGRWFYLFCSTSHKRHARRCLQVLGLYNNLVAEGLADEEDIYLPIRDWQSSVSLASLPNAWVNKIADRMTTIFMTRTAKEWERIFGKAGIPGAPQRWLQEWISDDHAECGGLMIEVDDPVYGPMTQPGPVVWLQESGEAMLNPAGRKWVSFDQAVAALSALPSRSWRPAKSSAGWLDGVRILDLCNVIAGPHSAFYLARFGAEIIKIDPVTPLYDPLCTVIYGLTHMRGKRSALIDIASSGGREIFAKLVKSVDVVIWNATDRQVKRMGLNLDGLKSLNADAIFCQLDSFGGVRHGPRSDYLGYENTIQATTGIMLRSGGDPETTEEYAHVGTLDVMGGFAAALGVAVALYQKAKTGRTGRARTSLSALSGLLQIPFCYDYAGRAPFDEPSGLNAKGYGALIRLYETASDRSLLLNALESDLPRFAGVEGLRDLANVPKEERSAFLEAAFRRGSAEEWFRRLSAVDIGAAICESVAATRSANSRPGDDVPGLRQGSYSFSTFRNHPSGHIVTQVDPCAIRTTHGTICTLPPAEKYGASTREILRQLRYAEADIDALLSMGAIGESWSKEYLPS</sequence>
<protein>
    <submittedName>
        <fullName evidence="1">Carnitine dehydratase</fullName>
    </submittedName>
</protein>
<evidence type="ECO:0000313" key="1">
    <source>
        <dbReference type="EMBL" id="MVT76395.1"/>
    </source>
</evidence>
<name>A0A844TFQ9_9BRAD</name>
<dbReference type="InterPro" id="IPR003673">
    <property type="entry name" value="CoA-Trfase_fam_III"/>
</dbReference>
<dbReference type="Pfam" id="PF02515">
    <property type="entry name" value="CoA_transf_3"/>
    <property type="match status" value="2"/>
</dbReference>
<keyword evidence="2" id="KW-1185">Reference proteome</keyword>
<dbReference type="PANTHER" id="PTHR48228">
    <property type="entry name" value="SUCCINYL-COA--D-CITRAMALATE COA-TRANSFERASE"/>
    <property type="match status" value="1"/>
</dbReference>
<dbReference type="GO" id="GO:0003824">
    <property type="term" value="F:catalytic activity"/>
    <property type="evidence" value="ECO:0007669"/>
    <property type="project" value="InterPro"/>
</dbReference>
<dbReference type="Proteomes" id="UP000449969">
    <property type="component" value="Unassembled WGS sequence"/>
</dbReference>
<organism evidence="1 2">
    <name type="scientific">Bradyrhizobium cajani</name>
    <dbReference type="NCBI Taxonomy" id="1928661"/>
    <lineage>
        <taxon>Bacteria</taxon>
        <taxon>Pseudomonadati</taxon>
        <taxon>Pseudomonadota</taxon>
        <taxon>Alphaproteobacteria</taxon>
        <taxon>Hyphomicrobiales</taxon>
        <taxon>Nitrobacteraceae</taxon>
        <taxon>Bradyrhizobium</taxon>
    </lineage>
</organism>
<dbReference type="PANTHER" id="PTHR48228:SF5">
    <property type="entry name" value="ALPHA-METHYLACYL-COA RACEMASE"/>
    <property type="match status" value="1"/>
</dbReference>